<evidence type="ECO:0000313" key="2">
    <source>
        <dbReference type="EMBL" id="HEN16137.1"/>
    </source>
</evidence>
<accession>A0A7C2PI04</accession>
<feature type="compositionally biased region" description="Polar residues" evidence="1">
    <location>
        <begin position="111"/>
        <end position="125"/>
    </location>
</feature>
<reference evidence="2" key="1">
    <citation type="journal article" date="2020" name="mSystems">
        <title>Genome- and Community-Level Interaction Insights into Carbon Utilization and Element Cycling Functions of Hydrothermarchaeota in Hydrothermal Sediment.</title>
        <authorList>
            <person name="Zhou Z."/>
            <person name="Liu Y."/>
            <person name="Xu W."/>
            <person name="Pan J."/>
            <person name="Luo Z.H."/>
            <person name="Li M."/>
        </authorList>
    </citation>
    <scope>NUCLEOTIDE SEQUENCE [LARGE SCALE GENOMIC DNA]</scope>
    <source>
        <strain evidence="2">SpSt-339</strain>
    </source>
</reference>
<protein>
    <submittedName>
        <fullName evidence="2">Uncharacterized protein</fullName>
    </submittedName>
</protein>
<feature type="region of interest" description="Disordered" evidence="1">
    <location>
        <begin position="111"/>
        <end position="204"/>
    </location>
</feature>
<sequence length="204" mass="21693">MAIHIPEMRIALPTVEFPSPIKFRREAEMIFDQIRGPLSAAPVQEFGNLPEQPNVAPPYVPQPAPPSAPCVPPACTAPAGCTVGDVNPQLEATLARLERMEQELAALRAQNQALSQQRGSQTAAHNLQGAGKATTVTTRPLPPRRFMQAAYQEPAAASAPAAPPPSAPIKSPVRKPVEPARFGLSAPSDQSAEDGFGTWTTRPQ</sequence>
<dbReference type="EMBL" id="DSOK01000330">
    <property type="protein sequence ID" value="HEN16137.1"/>
    <property type="molecule type" value="Genomic_DNA"/>
</dbReference>
<name>A0A7C2PI04_9PLAN</name>
<organism evidence="2">
    <name type="scientific">Schlesneria paludicola</name>
    <dbReference type="NCBI Taxonomy" id="360056"/>
    <lineage>
        <taxon>Bacteria</taxon>
        <taxon>Pseudomonadati</taxon>
        <taxon>Planctomycetota</taxon>
        <taxon>Planctomycetia</taxon>
        <taxon>Planctomycetales</taxon>
        <taxon>Planctomycetaceae</taxon>
        <taxon>Schlesneria</taxon>
    </lineage>
</organism>
<gene>
    <name evidence="2" type="ORF">ENQ76_11800</name>
</gene>
<proteinExistence type="predicted"/>
<evidence type="ECO:0000256" key="1">
    <source>
        <dbReference type="SAM" id="MobiDB-lite"/>
    </source>
</evidence>
<dbReference type="AlphaFoldDB" id="A0A7C2PI04"/>
<comment type="caution">
    <text evidence="2">The sequence shown here is derived from an EMBL/GenBank/DDBJ whole genome shotgun (WGS) entry which is preliminary data.</text>
</comment>